<feature type="compositionally biased region" description="Low complexity" evidence="1">
    <location>
        <begin position="41"/>
        <end position="54"/>
    </location>
</feature>
<proteinExistence type="predicted"/>
<dbReference type="KEGG" id="sarm:DVA86_22945"/>
<organism evidence="3 4">
    <name type="scientific">Streptomyces armeniacus</name>
    <dbReference type="NCBI Taxonomy" id="83291"/>
    <lineage>
        <taxon>Bacteria</taxon>
        <taxon>Bacillati</taxon>
        <taxon>Actinomycetota</taxon>
        <taxon>Actinomycetes</taxon>
        <taxon>Kitasatosporales</taxon>
        <taxon>Streptomycetaceae</taxon>
        <taxon>Streptomyces</taxon>
    </lineage>
</organism>
<evidence type="ECO:0000256" key="1">
    <source>
        <dbReference type="SAM" id="MobiDB-lite"/>
    </source>
</evidence>
<feature type="compositionally biased region" description="Basic and acidic residues" evidence="1">
    <location>
        <begin position="89"/>
        <end position="98"/>
    </location>
</feature>
<dbReference type="EMBL" id="CP031320">
    <property type="protein sequence ID" value="AXK37571.1"/>
    <property type="molecule type" value="Genomic_DNA"/>
</dbReference>
<evidence type="ECO:0000256" key="2">
    <source>
        <dbReference type="SAM" id="SignalP"/>
    </source>
</evidence>
<feature type="signal peptide" evidence="2">
    <location>
        <begin position="1"/>
        <end position="34"/>
    </location>
</feature>
<protein>
    <recommendedName>
        <fullName evidence="5">Secreted protein</fullName>
    </recommendedName>
</protein>
<dbReference type="InterPro" id="IPR046151">
    <property type="entry name" value="DUF6153"/>
</dbReference>
<keyword evidence="4" id="KW-1185">Reference proteome</keyword>
<evidence type="ECO:0000313" key="3">
    <source>
        <dbReference type="EMBL" id="AXK37571.1"/>
    </source>
</evidence>
<dbReference type="Proteomes" id="UP000254425">
    <property type="component" value="Chromosome"/>
</dbReference>
<name>A0A345Y105_9ACTN</name>
<gene>
    <name evidence="3" type="ORF">DVA86_22945</name>
</gene>
<dbReference type="AlphaFoldDB" id="A0A345Y105"/>
<reference evidence="3 4" key="1">
    <citation type="submission" date="2018-07" db="EMBL/GenBank/DDBJ databases">
        <title>Draft genome of the type strain Streptomyces armeniacus ATCC 15676.</title>
        <authorList>
            <person name="Labana P."/>
            <person name="Gosse J.T."/>
            <person name="Boddy C.N."/>
        </authorList>
    </citation>
    <scope>NUCLEOTIDE SEQUENCE [LARGE SCALE GENOMIC DNA]</scope>
    <source>
        <strain evidence="3 4">ATCC 15676</strain>
    </source>
</reference>
<evidence type="ECO:0000313" key="4">
    <source>
        <dbReference type="Proteomes" id="UP000254425"/>
    </source>
</evidence>
<feature type="chain" id="PRO_5017071786" description="Secreted protein" evidence="2">
    <location>
        <begin position="35"/>
        <end position="169"/>
    </location>
</feature>
<dbReference type="Pfam" id="PF19650">
    <property type="entry name" value="DUF6153"/>
    <property type="match status" value="1"/>
</dbReference>
<feature type="compositionally biased region" description="Basic and acidic residues" evidence="1">
    <location>
        <begin position="66"/>
        <end position="81"/>
    </location>
</feature>
<accession>A0A345Y105</accession>
<sequence>MRPQPKLRAKAGLVLALLAGLLGMHGLAPSPAAALPNTAAAHAPTGAGTHPGTHPRTDAIGSGGAHRTEHDAHRTEGDGAGHRTAPAAHGDRHERVCHDGGQGHSPHGRHTDQHCASATVPGSPPLTGALAPSVRSSALPVPPPLSPESYAPVGGRAPPTLAELQLLRI</sequence>
<keyword evidence="2" id="KW-0732">Signal</keyword>
<feature type="region of interest" description="Disordered" evidence="1">
    <location>
        <begin position="41"/>
        <end position="157"/>
    </location>
</feature>
<evidence type="ECO:0008006" key="5">
    <source>
        <dbReference type="Google" id="ProtNLM"/>
    </source>
</evidence>